<dbReference type="AlphaFoldDB" id="A0A1G6ZE09"/>
<dbReference type="CDD" id="cd03506">
    <property type="entry name" value="Delta6-FADS-like"/>
    <property type="match status" value="1"/>
</dbReference>
<dbReference type="OrthoDB" id="104711at2"/>
<dbReference type="PANTHER" id="PTHR19353:SF19">
    <property type="entry name" value="DELTA(5) FATTY ACID DESATURASE C-RELATED"/>
    <property type="match status" value="1"/>
</dbReference>
<dbReference type="EMBL" id="FMZM01000013">
    <property type="protein sequence ID" value="SDE00848.1"/>
    <property type="molecule type" value="Genomic_DNA"/>
</dbReference>
<dbReference type="PANTHER" id="PTHR19353">
    <property type="entry name" value="FATTY ACID DESATURASE 2"/>
    <property type="match status" value="1"/>
</dbReference>
<accession>A0A1G6ZE09</accession>
<dbReference type="GO" id="GO:0016717">
    <property type="term" value="F:oxidoreductase activity, acting on paired donors, with oxidation of a pair of donors resulting in the reduction of molecular oxygen to two molecules of water"/>
    <property type="evidence" value="ECO:0007669"/>
    <property type="project" value="TreeGrafter"/>
</dbReference>
<reference evidence="2 3" key="1">
    <citation type="submission" date="2016-10" db="EMBL/GenBank/DDBJ databases">
        <authorList>
            <person name="de Groot N.N."/>
        </authorList>
    </citation>
    <scope>NUCLEOTIDE SEQUENCE [LARGE SCALE GENOMIC DNA]</scope>
    <source>
        <strain evidence="2 3">CGMCC 4.6858</strain>
    </source>
</reference>
<organism evidence="2 3">
    <name type="scientific">Nocardioides lianchengensis</name>
    <dbReference type="NCBI Taxonomy" id="1045774"/>
    <lineage>
        <taxon>Bacteria</taxon>
        <taxon>Bacillati</taxon>
        <taxon>Actinomycetota</taxon>
        <taxon>Actinomycetes</taxon>
        <taxon>Propionibacteriales</taxon>
        <taxon>Nocardioidaceae</taxon>
        <taxon>Nocardioides</taxon>
    </lineage>
</organism>
<sequence length="381" mass="43198">MTSVIDRRPGGLTPAEVELLGQELDAIRQAVLDDRGARDAAYIRRVIRVQRTLEIGGRAVLLLGRNKGAWVVGTTALSLAKILDNMEIGHNVLHGQWDWMRDPRIHSSTWEWDHASPPKQWQRAHNQVHHTYTNIIGMDNDLGYGIMRVDEAQEWRPRYLVQPLWNAVTACIFEWGIAMYDLDLGDHIRGGRKLSPEKRAEALVTLRRALRQAAKDFVVWPALSGPGWRATLAADATAVLVRNVWSHSVIMCGHFPEGVEAFELPELDEDESRGEWYVRQMLGSANIAGPPTLHLLTGNLSHQIEHHLFPDLPSNRYGEIAPRVREVFDKFDLAYCSRPLVRQVASAWHKVVRLSLPNGWLAETRPRNLLPQLRKLTARPA</sequence>
<dbReference type="InterPro" id="IPR012171">
    <property type="entry name" value="Fatty_acid_desaturase"/>
</dbReference>
<evidence type="ECO:0000313" key="3">
    <source>
        <dbReference type="Proteomes" id="UP000199034"/>
    </source>
</evidence>
<dbReference type="Pfam" id="PF00487">
    <property type="entry name" value="FA_desaturase"/>
    <property type="match status" value="1"/>
</dbReference>
<dbReference type="GO" id="GO:0008610">
    <property type="term" value="P:lipid biosynthetic process"/>
    <property type="evidence" value="ECO:0007669"/>
    <property type="project" value="UniProtKB-ARBA"/>
</dbReference>
<name>A0A1G6ZE09_9ACTN</name>
<feature type="domain" description="Fatty acid desaturase" evidence="1">
    <location>
        <begin position="70"/>
        <end position="337"/>
    </location>
</feature>
<evidence type="ECO:0000259" key="1">
    <source>
        <dbReference type="Pfam" id="PF00487"/>
    </source>
</evidence>
<keyword evidence="3" id="KW-1185">Reference proteome</keyword>
<evidence type="ECO:0000313" key="2">
    <source>
        <dbReference type="EMBL" id="SDE00848.1"/>
    </source>
</evidence>
<dbReference type="GO" id="GO:0016020">
    <property type="term" value="C:membrane"/>
    <property type="evidence" value="ECO:0007669"/>
    <property type="project" value="TreeGrafter"/>
</dbReference>
<dbReference type="InterPro" id="IPR005804">
    <property type="entry name" value="FA_desaturase_dom"/>
</dbReference>
<dbReference type="RefSeq" id="WP_090860315.1">
    <property type="nucleotide sequence ID" value="NZ_FMZM01000013.1"/>
</dbReference>
<proteinExistence type="predicted"/>
<protein>
    <submittedName>
        <fullName evidence="2">Linoleoyl-CoA desaturase</fullName>
    </submittedName>
</protein>
<dbReference type="STRING" id="1045774.SAMN05421872_113109"/>
<dbReference type="Proteomes" id="UP000199034">
    <property type="component" value="Unassembled WGS sequence"/>
</dbReference>
<gene>
    <name evidence="2" type="ORF">SAMN05421872_113109</name>
</gene>